<dbReference type="OrthoDB" id="3990500at2759"/>
<dbReference type="KEGG" id="ncs:NCAS_0F01780"/>
<evidence type="ECO:0000313" key="3">
    <source>
        <dbReference type="Proteomes" id="UP000001640"/>
    </source>
</evidence>
<evidence type="ECO:0000256" key="1">
    <source>
        <dbReference type="SAM" id="Phobius"/>
    </source>
</evidence>
<protein>
    <recommendedName>
        <fullName evidence="4">FUN14</fullName>
    </recommendedName>
</protein>
<dbReference type="AlphaFoldDB" id="G0VGP1"/>
<reference key="2">
    <citation type="submission" date="2011-08" db="EMBL/GenBank/DDBJ databases">
        <title>Genome sequence of Naumovozyma castellii.</title>
        <authorList>
            <person name="Gordon J.L."/>
            <person name="Armisen D."/>
            <person name="Proux-Wera E."/>
            <person name="OhEigeartaigh S.S."/>
            <person name="Byrne K.P."/>
            <person name="Wolfe K.H."/>
        </authorList>
    </citation>
    <scope>NUCLEOTIDE SEQUENCE</scope>
    <source>
        <strain>Type strain:CBS 4309</strain>
    </source>
</reference>
<gene>
    <name evidence="2" type="primary">NCAS0F01780</name>
    <name evidence="2" type="ordered locus">NCAS_0F01780</name>
</gene>
<dbReference type="RefSeq" id="XP_003677017.1">
    <property type="nucleotide sequence ID" value="XM_003676969.1"/>
</dbReference>
<organism evidence="2 3">
    <name type="scientific">Naumovozyma castellii</name>
    <name type="common">Yeast</name>
    <name type="synonym">Saccharomyces castellii</name>
    <dbReference type="NCBI Taxonomy" id="27288"/>
    <lineage>
        <taxon>Eukaryota</taxon>
        <taxon>Fungi</taxon>
        <taxon>Dikarya</taxon>
        <taxon>Ascomycota</taxon>
        <taxon>Saccharomycotina</taxon>
        <taxon>Saccharomycetes</taxon>
        <taxon>Saccharomycetales</taxon>
        <taxon>Saccharomycetaceae</taxon>
        <taxon>Naumovozyma</taxon>
    </lineage>
</organism>
<keyword evidence="1" id="KW-0812">Transmembrane</keyword>
<dbReference type="Proteomes" id="UP000001640">
    <property type="component" value="Chromosome 6"/>
</dbReference>
<dbReference type="eggNOG" id="ENOG502SGM7">
    <property type="taxonomic scope" value="Eukaryota"/>
</dbReference>
<dbReference type="FunCoup" id="G0VGP1">
    <property type="interactions" value="53"/>
</dbReference>
<evidence type="ECO:0008006" key="4">
    <source>
        <dbReference type="Google" id="ProtNLM"/>
    </source>
</evidence>
<feature type="transmembrane region" description="Helical" evidence="1">
    <location>
        <begin position="99"/>
        <end position="124"/>
    </location>
</feature>
<name>G0VGP1_NAUCA</name>
<sequence length="182" mass="19891">MFASKLSFVNLSRLGINRLALPAARSSSRIGYIKAPSSFTVKALFGAGMLTGGLWSIPKLTSTTHLIHNDAPLVEDEITIQPPVVKKQPQYRQLCLGSLFGIVAGIIVGKLSSILIGVGLLSLISVRWLMRGNILVINKEIMTKDGFLKMLNIDSSRMANLTDNRFFKGSFLLTFILTVVNI</sequence>
<dbReference type="InParanoid" id="G0VGP1"/>
<keyword evidence="1" id="KW-1133">Transmembrane helix</keyword>
<accession>G0VGP1</accession>
<evidence type="ECO:0000313" key="2">
    <source>
        <dbReference type="EMBL" id="CCC70662.1"/>
    </source>
</evidence>
<reference evidence="2 3" key="1">
    <citation type="journal article" date="2011" name="Proc. Natl. Acad. Sci. U.S.A.">
        <title>Evolutionary erosion of yeast sex chromosomes by mating-type switching accidents.</title>
        <authorList>
            <person name="Gordon J.L."/>
            <person name="Armisen D."/>
            <person name="Proux-Wera E."/>
            <person name="Oheigeartaigh S.S."/>
            <person name="Byrne K.P."/>
            <person name="Wolfe K.H."/>
        </authorList>
    </citation>
    <scope>NUCLEOTIDE SEQUENCE [LARGE SCALE GENOMIC DNA]</scope>
    <source>
        <strain evidence="3">ATCC 76901 / BCRC 22586 / CBS 4309 / NBRC 1992 / NRRL Y-12630</strain>
    </source>
</reference>
<dbReference type="HOGENOM" id="CLU_103433_1_0_1"/>
<dbReference type="GeneID" id="96904310"/>
<keyword evidence="1" id="KW-0472">Membrane</keyword>
<dbReference type="OMA" id="TTHLIHN"/>
<keyword evidence="3" id="KW-1185">Reference proteome</keyword>
<dbReference type="EMBL" id="HE576757">
    <property type="protein sequence ID" value="CCC70662.1"/>
    <property type="molecule type" value="Genomic_DNA"/>
</dbReference>
<proteinExistence type="predicted"/>